<dbReference type="InterPro" id="IPR005325">
    <property type="entry name" value="DUF308_memb"/>
</dbReference>
<dbReference type="AlphaFoldDB" id="A0A1H5S8K2"/>
<feature type="transmembrane region" description="Helical" evidence="2">
    <location>
        <begin position="7"/>
        <end position="25"/>
    </location>
</feature>
<dbReference type="PANTHER" id="PTHR34989">
    <property type="entry name" value="PROTEIN HDED"/>
    <property type="match status" value="1"/>
</dbReference>
<feature type="transmembrane region" description="Helical" evidence="2">
    <location>
        <begin position="31"/>
        <end position="54"/>
    </location>
</feature>
<feature type="transmembrane region" description="Helical" evidence="2">
    <location>
        <begin position="157"/>
        <end position="178"/>
    </location>
</feature>
<evidence type="ECO:0000313" key="4">
    <source>
        <dbReference type="Proteomes" id="UP000236735"/>
    </source>
</evidence>
<dbReference type="GO" id="GO:0005886">
    <property type="term" value="C:plasma membrane"/>
    <property type="evidence" value="ECO:0007669"/>
    <property type="project" value="TreeGrafter"/>
</dbReference>
<feature type="transmembrane region" description="Helical" evidence="2">
    <location>
        <begin position="98"/>
        <end position="120"/>
    </location>
</feature>
<accession>A0A1H5S8K2</accession>
<feature type="transmembrane region" description="Helical" evidence="2">
    <location>
        <begin position="132"/>
        <end position="151"/>
    </location>
</feature>
<evidence type="ECO:0000256" key="1">
    <source>
        <dbReference type="SAM" id="MobiDB-lite"/>
    </source>
</evidence>
<proteinExistence type="predicted"/>
<keyword evidence="2" id="KW-0472">Membrane</keyword>
<feature type="region of interest" description="Disordered" evidence="1">
    <location>
        <begin position="207"/>
        <end position="230"/>
    </location>
</feature>
<dbReference type="Proteomes" id="UP000236735">
    <property type="component" value="Unassembled WGS sequence"/>
</dbReference>
<protein>
    <submittedName>
        <fullName evidence="3">Uncharacterized membrane protein HdeD, DUF308 family</fullName>
    </submittedName>
</protein>
<dbReference type="EMBL" id="FNUV01000001">
    <property type="protein sequence ID" value="SEF46770.1"/>
    <property type="molecule type" value="Genomic_DNA"/>
</dbReference>
<sequence length="230" mass="24890">MKILQSSIFRSICAIAIGILLIKYPDNTVTWITVAIGILFLLSGVISLIVYVNARKNVSEYKITDTDGKVIAGEQPTFPIVGVGSLILGALLALTPNIFITALMYIIGGILILGAINQYMNLINGRKYGKIGFGYWVFPSLVLLTGLYVIIRPMAPASTAMLILGWCSLLYGVTEMINSLKFHADKRKAAQIQEIPVAEEVVEEKTAEAISAEEGAEEALPSDDSVPTIQ</sequence>
<reference evidence="3 4" key="1">
    <citation type="submission" date="2016-10" db="EMBL/GenBank/DDBJ databases">
        <authorList>
            <person name="de Groot N.N."/>
        </authorList>
    </citation>
    <scope>NUCLEOTIDE SEQUENCE [LARGE SCALE GENOMIC DNA]</scope>
    <source>
        <strain evidence="3 4">AR32</strain>
    </source>
</reference>
<feature type="transmembrane region" description="Helical" evidence="2">
    <location>
        <begin position="75"/>
        <end position="92"/>
    </location>
</feature>
<dbReference type="PANTHER" id="PTHR34989:SF1">
    <property type="entry name" value="PROTEIN HDED"/>
    <property type="match status" value="1"/>
</dbReference>
<dbReference type="InterPro" id="IPR052712">
    <property type="entry name" value="Acid_resist_chaperone_HdeD"/>
</dbReference>
<evidence type="ECO:0000256" key="2">
    <source>
        <dbReference type="SAM" id="Phobius"/>
    </source>
</evidence>
<organism evidence="3 4">
    <name type="scientific">Xylanibacter ruminicola</name>
    <name type="common">Prevotella ruminicola</name>
    <dbReference type="NCBI Taxonomy" id="839"/>
    <lineage>
        <taxon>Bacteria</taxon>
        <taxon>Pseudomonadati</taxon>
        <taxon>Bacteroidota</taxon>
        <taxon>Bacteroidia</taxon>
        <taxon>Bacteroidales</taxon>
        <taxon>Prevotellaceae</taxon>
        <taxon>Xylanibacter</taxon>
    </lineage>
</organism>
<keyword evidence="2" id="KW-1133">Transmembrane helix</keyword>
<dbReference type="RefSeq" id="WP_103915085.1">
    <property type="nucleotide sequence ID" value="NZ_FNUV01000001.1"/>
</dbReference>
<evidence type="ECO:0000313" key="3">
    <source>
        <dbReference type="EMBL" id="SEF46770.1"/>
    </source>
</evidence>
<keyword evidence="2" id="KW-0812">Transmembrane</keyword>
<gene>
    <name evidence="3" type="ORF">SAMN05216354_0559</name>
</gene>
<dbReference type="Pfam" id="PF03729">
    <property type="entry name" value="DUF308"/>
    <property type="match status" value="2"/>
</dbReference>
<name>A0A1H5S8K2_XYLRU</name>